<dbReference type="InParanoid" id="A0A067N7Q2"/>
<dbReference type="EMBL" id="KL198018">
    <property type="protein sequence ID" value="KDQ20162.1"/>
    <property type="molecule type" value="Genomic_DNA"/>
</dbReference>
<feature type="compositionally biased region" description="Basic and acidic residues" evidence="1">
    <location>
        <begin position="426"/>
        <end position="437"/>
    </location>
</feature>
<feature type="region of interest" description="Disordered" evidence="1">
    <location>
        <begin position="92"/>
        <end position="111"/>
    </location>
</feature>
<protein>
    <submittedName>
        <fullName evidence="2">Uncharacterized protein</fullName>
    </submittedName>
</protein>
<dbReference type="HOGENOM" id="CLU_591819_0_0_1"/>
<sequence length="462" mass="50931">MESSDAIHISGPNGILKALPDRELFTIFGRYGKVSPSLLEKEPRKIDIVLRFADANAATAAAQHKHPQTEVQLLLPTNPVHRNYRLLKNFGRAPHPRPKCTAAQRSQPVPQVAVPESSCQADVVEPDPEPEFDLQSPIVELDVALSSSPSPIVPPLSTLVDDSASSKQTSVTPETVTLDSPSTKNSRVCFLKKRLARARLLSHAKPVKHRPQKLQFRPKKTRFTLVRKKSLPSNDDDSLPQLDTLPSLIPTPSSSEHFSATPFFEPSVASPRPLEPRESQVDRPIKRKLAGLEGDPDPVELLQYPPKRLRMLDTVTPEQPSYSENRSPHCSSSPPEHVAVVPLFEPSASLLFPVEVPESRIDDAIKRNLAGLVGDSDRAESLPCPQKPPKLPRTDTTAPEQSGHSEIESLTPLAAKSATITQAADPDERGKQVKERETLEDVVQGLFELRKMPRLNLRAEPE</sequence>
<evidence type="ECO:0000313" key="3">
    <source>
        <dbReference type="Proteomes" id="UP000027195"/>
    </source>
</evidence>
<reference evidence="3" key="1">
    <citation type="journal article" date="2014" name="Proc. Natl. Acad. Sci. U.S.A.">
        <title>Extensive sampling of basidiomycete genomes demonstrates inadequacy of the white-rot/brown-rot paradigm for wood decay fungi.</title>
        <authorList>
            <person name="Riley R."/>
            <person name="Salamov A.A."/>
            <person name="Brown D.W."/>
            <person name="Nagy L.G."/>
            <person name="Floudas D."/>
            <person name="Held B.W."/>
            <person name="Levasseur A."/>
            <person name="Lombard V."/>
            <person name="Morin E."/>
            <person name="Otillar R."/>
            <person name="Lindquist E.A."/>
            <person name="Sun H."/>
            <person name="LaButti K.M."/>
            <person name="Schmutz J."/>
            <person name="Jabbour D."/>
            <person name="Luo H."/>
            <person name="Baker S.E."/>
            <person name="Pisabarro A.G."/>
            <person name="Walton J.D."/>
            <person name="Blanchette R.A."/>
            <person name="Henrissat B."/>
            <person name="Martin F."/>
            <person name="Cullen D."/>
            <person name="Hibbett D.S."/>
            <person name="Grigoriev I.V."/>
        </authorList>
    </citation>
    <scope>NUCLEOTIDE SEQUENCE [LARGE SCALE GENOMIC DNA]</scope>
    <source>
        <strain evidence="3">FD-172 SS1</strain>
    </source>
</reference>
<keyword evidence="3" id="KW-1185">Reference proteome</keyword>
<feature type="region of interest" description="Disordered" evidence="1">
    <location>
        <begin position="158"/>
        <end position="179"/>
    </location>
</feature>
<feature type="compositionally biased region" description="Polar residues" evidence="1">
    <location>
        <begin position="163"/>
        <end position="179"/>
    </location>
</feature>
<name>A0A067N7Q2_BOTB1</name>
<gene>
    <name evidence="2" type="ORF">BOTBODRAFT_184129</name>
</gene>
<proteinExistence type="predicted"/>
<feature type="region of interest" description="Disordered" evidence="1">
    <location>
        <begin position="252"/>
        <end position="281"/>
    </location>
</feature>
<organism evidence="2 3">
    <name type="scientific">Botryobasidium botryosum (strain FD-172 SS1)</name>
    <dbReference type="NCBI Taxonomy" id="930990"/>
    <lineage>
        <taxon>Eukaryota</taxon>
        <taxon>Fungi</taxon>
        <taxon>Dikarya</taxon>
        <taxon>Basidiomycota</taxon>
        <taxon>Agaricomycotina</taxon>
        <taxon>Agaricomycetes</taxon>
        <taxon>Cantharellales</taxon>
        <taxon>Botryobasidiaceae</taxon>
        <taxon>Botryobasidium</taxon>
    </lineage>
</organism>
<evidence type="ECO:0000256" key="1">
    <source>
        <dbReference type="SAM" id="MobiDB-lite"/>
    </source>
</evidence>
<dbReference type="Proteomes" id="UP000027195">
    <property type="component" value="Unassembled WGS sequence"/>
</dbReference>
<feature type="region of interest" description="Disordered" evidence="1">
    <location>
        <begin position="375"/>
        <end position="437"/>
    </location>
</feature>
<feature type="compositionally biased region" description="Polar residues" evidence="1">
    <location>
        <begin position="394"/>
        <end position="404"/>
    </location>
</feature>
<accession>A0A067N7Q2</accession>
<dbReference type="AlphaFoldDB" id="A0A067N7Q2"/>
<evidence type="ECO:0000313" key="2">
    <source>
        <dbReference type="EMBL" id="KDQ20162.1"/>
    </source>
</evidence>